<dbReference type="InterPro" id="IPR008176">
    <property type="entry name" value="Defensin_plant"/>
</dbReference>
<keyword evidence="5" id="KW-0611">Plant defense</keyword>
<dbReference type="SMART" id="SM00505">
    <property type="entry name" value="Knot1"/>
    <property type="match status" value="2"/>
</dbReference>
<dbReference type="PANTHER" id="PTHR33147:SF46">
    <property type="entry name" value="DEFENSIN-LIKE PROTEIN 19"/>
    <property type="match status" value="1"/>
</dbReference>
<comment type="caution">
    <text evidence="9">The sequence shown here is derived from an EMBL/GenBank/DDBJ whole genome shotgun (WGS) entry which is preliminary data.</text>
</comment>
<evidence type="ECO:0000256" key="3">
    <source>
        <dbReference type="ARBA" id="ARBA00022577"/>
    </source>
</evidence>
<dbReference type="Proteomes" id="UP001428341">
    <property type="component" value="Unassembled WGS sequence"/>
</dbReference>
<dbReference type="InterPro" id="IPR036574">
    <property type="entry name" value="Scorpion_toxin-like_sf"/>
</dbReference>
<dbReference type="GO" id="GO:0031640">
    <property type="term" value="P:killing of cells of another organism"/>
    <property type="evidence" value="ECO:0007669"/>
    <property type="project" value="UniProtKB-KW"/>
</dbReference>
<keyword evidence="3" id="KW-0295">Fungicide</keyword>
<dbReference type="EMBL" id="JBCGBO010000025">
    <property type="protein sequence ID" value="KAK9177097.1"/>
    <property type="molecule type" value="Genomic_DNA"/>
</dbReference>
<feature type="domain" description="Knottins-like" evidence="8">
    <location>
        <begin position="78"/>
        <end position="126"/>
    </location>
</feature>
<evidence type="ECO:0000256" key="1">
    <source>
        <dbReference type="ARBA" id="ARBA00006722"/>
    </source>
</evidence>
<keyword evidence="10" id="KW-1185">Reference proteome</keyword>
<organism evidence="9 10">
    <name type="scientific">Citrus x changshan-huyou</name>
    <dbReference type="NCBI Taxonomy" id="2935761"/>
    <lineage>
        <taxon>Eukaryota</taxon>
        <taxon>Viridiplantae</taxon>
        <taxon>Streptophyta</taxon>
        <taxon>Embryophyta</taxon>
        <taxon>Tracheophyta</taxon>
        <taxon>Spermatophyta</taxon>
        <taxon>Magnoliopsida</taxon>
        <taxon>eudicotyledons</taxon>
        <taxon>Gunneridae</taxon>
        <taxon>Pentapetalae</taxon>
        <taxon>rosids</taxon>
        <taxon>malvids</taxon>
        <taxon>Sapindales</taxon>
        <taxon>Rutaceae</taxon>
        <taxon>Aurantioideae</taxon>
        <taxon>Citrus</taxon>
    </lineage>
</organism>
<reference evidence="9 10" key="1">
    <citation type="submission" date="2024-05" db="EMBL/GenBank/DDBJ databases">
        <title>Haplotype-resolved chromosome-level genome assembly of Huyou (Citrus changshanensis).</title>
        <authorList>
            <person name="Miao C."/>
            <person name="Chen W."/>
            <person name="Wu Y."/>
            <person name="Wang L."/>
            <person name="Zhao S."/>
            <person name="Grierson D."/>
            <person name="Xu C."/>
            <person name="Chen K."/>
        </authorList>
    </citation>
    <scope>NUCLEOTIDE SEQUENCE [LARGE SCALE GENOMIC DNA]</scope>
    <source>
        <strain evidence="9">01-14</strain>
        <tissue evidence="9">Leaf</tissue>
    </source>
</reference>
<evidence type="ECO:0000256" key="5">
    <source>
        <dbReference type="ARBA" id="ARBA00022821"/>
    </source>
</evidence>
<feature type="domain" description="Knottins-like" evidence="8">
    <location>
        <begin position="30"/>
        <end position="73"/>
    </location>
</feature>
<sequence>MAKFTTTFALLFAFFILFAAFDVPMAEAKVCQLRSKTWSGLCLNTGNCSRQCKQQEDARFGACHRQGIETAKPAETALCERHSKTWTGPCFVTENCDRQCREREGASSGACHRDGLGFACFCFFNC</sequence>
<gene>
    <name evidence="9" type="ORF">WN944_029116</name>
</gene>
<evidence type="ECO:0000256" key="2">
    <source>
        <dbReference type="ARBA" id="ARBA00022529"/>
    </source>
</evidence>
<accession>A0AAP0LKK8</accession>
<protein>
    <recommendedName>
        <fullName evidence="8">Knottins-like domain-containing protein</fullName>
    </recommendedName>
</protein>
<keyword evidence="2" id="KW-0929">Antimicrobial</keyword>
<evidence type="ECO:0000313" key="10">
    <source>
        <dbReference type="Proteomes" id="UP001428341"/>
    </source>
</evidence>
<proteinExistence type="inferred from homology"/>
<dbReference type="PROSITE" id="PS00940">
    <property type="entry name" value="GAMMA_THIONIN"/>
    <property type="match status" value="2"/>
</dbReference>
<dbReference type="Pfam" id="PF00304">
    <property type="entry name" value="Gamma-thionin"/>
    <property type="match status" value="2"/>
</dbReference>
<comment type="similarity">
    <text evidence="1">Belongs to the DEFL family.</text>
</comment>
<feature type="signal peptide" evidence="7">
    <location>
        <begin position="1"/>
        <end position="28"/>
    </location>
</feature>
<evidence type="ECO:0000256" key="4">
    <source>
        <dbReference type="ARBA" id="ARBA00022729"/>
    </source>
</evidence>
<dbReference type="SUPFAM" id="SSF57095">
    <property type="entry name" value="Scorpion toxin-like"/>
    <property type="match status" value="2"/>
</dbReference>
<dbReference type="Gene3D" id="3.30.30.10">
    <property type="entry name" value="Knottin, scorpion toxin-like"/>
    <property type="match status" value="2"/>
</dbReference>
<evidence type="ECO:0000256" key="6">
    <source>
        <dbReference type="ARBA" id="ARBA00023157"/>
    </source>
</evidence>
<dbReference type="CDD" id="cd00107">
    <property type="entry name" value="Knot1"/>
    <property type="match status" value="1"/>
</dbReference>
<evidence type="ECO:0000256" key="7">
    <source>
        <dbReference type="SAM" id="SignalP"/>
    </source>
</evidence>
<name>A0AAP0LKK8_9ROSI</name>
<feature type="chain" id="PRO_5043047370" description="Knottins-like domain-containing protein" evidence="7">
    <location>
        <begin position="29"/>
        <end position="126"/>
    </location>
</feature>
<keyword evidence="6" id="KW-1015">Disulfide bond</keyword>
<keyword evidence="4 7" id="KW-0732">Signal</keyword>
<dbReference type="PANTHER" id="PTHR33147">
    <property type="entry name" value="DEFENSIN-LIKE PROTEIN 1"/>
    <property type="match status" value="1"/>
</dbReference>
<dbReference type="GO" id="GO:0050832">
    <property type="term" value="P:defense response to fungus"/>
    <property type="evidence" value="ECO:0007669"/>
    <property type="project" value="UniProtKB-KW"/>
</dbReference>
<dbReference type="InterPro" id="IPR003614">
    <property type="entry name" value="Knottins"/>
</dbReference>
<dbReference type="AlphaFoldDB" id="A0AAP0LKK8"/>
<evidence type="ECO:0000313" key="9">
    <source>
        <dbReference type="EMBL" id="KAK9177097.1"/>
    </source>
</evidence>
<evidence type="ECO:0000259" key="8">
    <source>
        <dbReference type="SMART" id="SM00505"/>
    </source>
</evidence>